<reference evidence="2" key="1">
    <citation type="submission" date="2022-02" db="EMBL/GenBank/DDBJ databases">
        <authorList>
            <person name="Henning P.M."/>
            <person name="McCubbin A.G."/>
            <person name="Shore J.S."/>
        </authorList>
    </citation>
    <scope>NUCLEOTIDE SEQUENCE</scope>
    <source>
        <strain evidence="2">F60SS</strain>
        <tissue evidence="2">Leaves</tissue>
    </source>
</reference>
<name>A0A9Q0J1E0_9ROSI</name>
<proteinExistence type="predicted"/>
<dbReference type="Pfam" id="PF03478">
    <property type="entry name" value="Beta-prop_KIB1-4"/>
    <property type="match status" value="1"/>
</dbReference>
<sequence length="242" mass="27092">MDCSVRTQQFLLHLSQLHAPSKSPKVSRAVWASRLVKPNLSTSPRPILQNANPNTGGHLTLTESAVYSFLPLPNKRSSAAGTTTARRKRTRPWIVGIQSLESGKFIFKDDLFHNAPVHEGCKVWWPKVLNLSDYRVNEIARTYRLELVAQDGIKMVYPFSRVAVSSSFGKIDDGFAVMALLGCELYAWRKGDDEWTNVDGGEGFRYLSIAYHRGKFYAVSDDDKLTVTIDPVTLNVREVCSG</sequence>
<dbReference type="PANTHER" id="PTHR47123">
    <property type="entry name" value="F-BOX PROTEIN SKIP23"/>
    <property type="match status" value="1"/>
</dbReference>
<dbReference type="AlphaFoldDB" id="A0A9Q0J1E0"/>
<dbReference type="Proteomes" id="UP001141552">
    <property type="component" value="Unassembled WGS sequence"/>
</dbReference>
<dbReference type="PANTHER" id="PTHR47123:SF3">
    <property type="entry name" value="DUF295 DOMAIN-CONTAINING PROTEIN"/>
    <property type="match status" value="1"/>
</dbReference>
<accession>A0A9Q0J1E0</accession>
<reference evidence="2" key="2">
    <citation type="journal article" date="2023" name="Plants (Basel)">
        <title>Annotation of the Turnera subulata (Passifloraceae) Draft Genome Reveals the S-Locus Evolved after the Divergence of Turneroideae from Passifloroideae in a Stepwise Manner.</title>
        <authorList>
            <person name="Henning P.M."/>
            <person name="Roalson E.H."/>
            <person name="Mir W."/>
            <person name="McCubbin A.G."/>
            <person name="Shore J.S."/>
        </authorList>
    </citation>
    <scope>NUCLEOTIDE SEQUENCE</scope>
    <source>
        <strain evidence="2">F60SS</strain>
    </source>
</reference>
<evidence type="ECO:0000313" key="3">
    <source>
        <dbReference type="Proteomes" id="UP001141552"/>
    </source>
</evidence>
<protein>
    <recommendedName>
        <fullName evidence="1">KIB1-4 beta-propeller domain-containing protein</fullName>
    </recommendedName>
</protein>
<evidence type="ECO:0000259" key="1">
    <source>
        <dbReference type="Pfam" id="PF03478"/>
    </source>
</evidence>
<keyword evidence="3" id="KW-1185">Reference proteome</keyword>
<dbReference type="EMBL" id="JAKUCV010007194">
    <property type="protein sequence ID" value="KAJ4824417.1"/>
    <property type="molecule type" value="Genomic_DNA"/>
</dbReference>
<dbReference type="InterPro" id="IPR051304">
    <property type="entry name" value="SCF_F-box_domain"/>
</dbReference>
<dbReference type="InterPro" id="IPR005174">
    <property type="entry name" value="KIB1-4_b-propeller"/>
</dbReference>
<evidence type="ECO:0000313" key="2">
    <source>
        <dbReference type="EMBL" id="KAJ4824417.1"/>
    </source>
</evidence>
<dbReference type="OrthoDB" id="894775at2759"/>
<feature type="domain" description="KIB1-4 beta-propeller" evidence="1">
    <location>
        <begin position="161"/>
        <end position="228"/>
    </location>
</feature>
<comment type="caution">
    <text evidence="2">The sequence shown here is derived from an EMBL/GenBank/DDBJ whole genome shotgun (WGS) entry which is preliminary data.</text>
</comment>
<organism evidence="2 3">
    <name type="scientific">Turnera subulata</name>
    <dbReference type="NCBI Taxonomy" id="218843"/>
    <lineage>
        <taxon>Eukaryota</taxon>
        <taxon>Viridiplantae</taxon>
        <taxon>Streptophyta</taxon>
        <taxon>Embryophyta</taxon>
        <taxon>Tracheophyta</taxon>
        <taxon>Spermatophyta</taxon>
        <taxon>Magnoliopsida</taxon>
        <taxon>eudicotyledons</taxon>
        <taxon>Gunneridae</taxon>
        <taxon>Pentapetalae</taxon>
        <taxon>rosids</taxon>
        <taxon>fabids</taxon>
        <taxon>Malpighiales</taxon>
        <taxon>Passifloraceae</taxon>
        <taxon>Turnera</taxon>
    </lineage>
</organism>
<gene>
    <name evidence="2" type="ORF">Tsubulata_033283</name>
</gene>